<dbReference type="InterPro" id="IPR037218">
    <property type="entry name" value="PTPA_sf"/>
</dbReference>
<dbReference type="GO" id="GO:0005737">
    <property type="term" value="C:cytoplasm"/>
    <property type="evidence" value="ECO:0007669"/>
    <property type="project" value="UniProtKB-SubCell"/>
</dbReference>
<dbReference type="OrthoDB" id="16120at2759"/>
<dbReference type="PANTHER" id="PTHR10012">
    <property type="entry name" value="SERINE/THREONINE-PROTEIN PHOSPHATASE 2A REGULATORY SUBUNIT B"/>
    <property type="match status" value="1"/>
</dbReference>
<proteinExistence type="inferred from homology"/>
<protein>
    <recommendedName>
        <fullName evidence="7">Serine/threonine-protein phosphatase 2A activator</fullName>
        <ecNumber evidence="7">5.2.1.8</ecNumber>
    </recommendedName>
    <alternativeName>
        <fullName evidence="7">Phosphotyrosyl phosphatase activator</fullName>
    </alternativeName>
</protein>
<dbReference type="InterPro" id="IPR043170">
    <property type="entry name" value="PTPA_C_lid"/>
</dbReference>
<sequence length="416" mass="45658">MTAPPDLLIPPTPPVHPSPPTRKIYAEEDMQHWLNSEAYVAVEAFIATLRTASSHTAPKSQSKNAGLVSDLLKQLSESLRGEQNGNGVEQESNLDFQRWVDRAAETANLVHADLVDSAHSAALPELIFQFRSSFGSPERLDYGTGHELSFLAYLLILRLSGVLTAEDEATIAKVIFPVYFDLMKQVVKAFRLREAAKMGIWGVENGHLVYEWSASQKRIHPSKRPVSLLSTPSLSPQHISYLFLTTLLHINAGSTSPATSEGEDPGGLLRLYRSEVLHRLPVVQHLRFGSYFRWIRAGTDGSGEVLPSSGDGLDEDAKKQLDEMLNQRVTSEGTVAPWALPSLSGEKTPSEIFERLPSPARTPPPSASPEEQRRDSPPSPSSRTSPLPRPYSESPGGALGGRRMSRLSISESLDEQ</sequence>
<dbReference type="Pfam" id="PF03095">
    <property type="entry name" value="PTPA"/>
    <property type="match status" value="1"/>
</dbReference>
<evidence type="ECO:0000256" key="4">
    <source>
        <dbReference type="ARBA" id="ARBA00022490"/>
    </source>
</evidence>
<evidence type="ECO:0000256" key="5">
    <source>
        <dbReference type="ARBA" id="ARBA00023110"/>
    </source>
</evidence>
<evidence type="ECO:0000313" key="9">
    <source>
        <dbReference type="EMBL" id="GEM08620.1"/>
    </source>
</evidence>
<evidence type="ECO:0000256" key="2">
    <source>
        <dbReference type="ARBA" id="ARBA00004496"/>
    </source>
</evidence>
<dbReference type="AlphaFoldDB" id="A0A511KE18"/>
<dbReference type="InterPro" id="IPR004327">
    <property type="entry name" value="Phstyr_phstse_ac"/>
</dbReference>
<dbReference type="GO" id="GO:0005634">
    <property type="term" value="C:nucleus"/>
    <property type="evidence" value="ECO:0007669"/>
    <property type="project" value="TreeGrafter"/>
</dbReference>
<dbReference type="SUPFAM" id="SSF140984">
    <property type="entry name" value="PTPA-like"/>
    <property type="match status" value="1"/>
</dbReference>
<comment type="similarity">
    <text evidence="3 7">Belongs to the PTPA-type PPIase family.</text>
</comment>
<dbReference type="EC" id="5.2.1.8" evidence="7"/>
<dbReference type="PANTHER" id="PTHR10012:SF0">
    <property type="entry name" value="SERINE_THREONINE-PROTEIN PHOSPHATASE 2A ACTIVATOR"/>
    <property type="match status" value="1"/>
</dbReference>
<evidence type="ECO:0000256" key="7">
    <source>
        <dbReference type="RuleBase" id="RU361210"/>
    </source>
</evidence>
<name>A0A511KE18_RHOTO</name>
<organism evidence="9 10">
    <name type="scientific">Rhodotorula toruloides</name>
    <name type="common">Yeast</name>
    <name type="synonym">Rhodosporidium toruloides</name>
    <dbReference type="NCBI Taxonomy" id="5286"/>
    <lineage>
        <taxon>Eukaryota</taxon>
        <taxon>Fungi</taxon>
        <taxon>Dikarya</taxon>
        <taxon>Basidiomycota</taxon>
        <taxon>Pucciniomycotina</taxon>
        <taxon>Microbotryomycetes</taxon>
        <taxon>Sporidiobolales</taxon>
        <taxon>Sporidiobolaceae</taxon>
        <taxon>Rhodotorula</taxon>
    </lineage>
</organism>
<comment type="catalytic activity">
    <reaction evidence="1 7">
        <text>[protein]-peptidylproline (omega=180) = [protein]-peptidylproline (omega=0)</text>
        <dbReference type="Rhea" id="RHEA:16237"/>
        <dbReference type="Rhea" id="RHEA-COMP:10747"/>
        <dbReference type="Rhea" id="RHEA-COMP:10748"/>
        <dbReference type="ChEBI" id="CHEBI:83833"/>
        <dbReference type="ChEBI" id="CHEBI:83834"/>
        <dbReference type="EC" id="5.2.1.8"/>
    </reaction>
</comment>
<accession>A0A511KE18</accession>
<comment type="subcellular location">
    <subcellularLocation>
        <location evidence="2 7">Cytoplasm</location>
    </subcellularLocation>
</comment>
<comment type="caution">
    <text evidence="9">The sequence shown here is derived from an EMBL/GenBank/DDBJ whole genome shotgun (WGS) entry which is preliminary data.</text>
</comment>
<keyword evidence="5 7" id="KW-0697">Rotamase</keyword>
<dbReference type="Proteomes" id="UP000321518">
    <property type="component" value="Unassembled WGS sequence"/>
</dbReference>
<keyword evidence="6 7" id="KW-0413">Isomerase</keyword>
<evidence type="ECO:0000256" key="1">
    <source>
        <dbReference type="ARBA" id="ARBA00000971"/>
    </source>
</evidence>
<dbReference type="Gene3D" id="1.20.120.1150">
    <property type="match status" value="1"/>
</dbReference>
<keyword evidence="4 7" id="KW-0963">Cytoplasm</keyword>
<evidence type="ECO:0000256" key="6">
    <source>
        <dbReference type="ARBA" id="ARBA00023235"/>
    </source>
</evidence>
<gene>
    <name evidence="9" type="ORF">Rt10032_c06g2637</name>
</gene>
<evidence type="ECO:0000313" key="10">
    <source>
        <dbReference type="Proteomes" id="UP000321518"/>
    </source>
</evidence>
<feature type="compositionally biased region" description="Low complexity" evidence="8">
    <location>
        <begin position="381"/>
        <end position="392"/>
    </location>
</feature>
<comment type="function">
    <text evidence="7">PPIases accelerate the folding of proteins. It catalyzes the cis-trans isomerization of proline imidic peptide bonds in oligopeptides.</text>
</comment>
<dbReference type="EMBL" id="BJWK01000006">
    <property type="protein sequence ID" value="GEM08620.1"/>
    <property type="molecule type" value="Genomic_DNA"/>
</dbReference>
<feature type="compositionally biased region" description="Polar residues" evidence="8">
    <location>
        <begin position="407"/>
        <end position="416"/>
    </location>
</feature>
<dbReference type="GO" id="GO:0000159">
    <property type="term" value="C:protein phosphatase type 2A complex"/>
    <property type="evidence" value="ECO:0007669"/>
    <property type="project" value="TreeGrafter"/>
</dbReference>
<dbReference type="GO" id="GO:0007052">
    <property type="term" value="P:mitotic spindle organization"/>
    <property type="evidence" value="ECO:0007669"/>
    <property type="project" value="TreeGrafter"/>
</dbReference>
<feature type="region of interest" description="Disordered" evidence="8">
    <location>
        <begin position="354"/>
        <end position="416"/>
    </location>
</feature>
<evidence type="ECO:0000256" key="3">
    <source>
        <dbReference type="ARBA" id="ARBA00011019"/>
    </source>
</evidence>
<dbReference type="GO" id="GO:0003755">
    <property type="term" value="F:peptidyl-prolyl cis-trans isomerase activity"/>
    <property type="evidence" value="ECO:0007669"/>
    <property type="project" value="UniProtKB-KW"/>
</dbReference>
<reference evidence="9 10" key="1">
    <citation type="submission" date="2019-07" db="EMBL/GenBank/DDBJ databases">
        <title>Rhodotorula toruloides NBRC10032 genome sequencing.</title>
        <authorList>
            <person name="Shida Y."/>
            <person name="Takaku H."/>
            <person name="Ogasawara W."/>
            <person name="Mori K."/>
        </authorList>
    </citation>
    <scope>NUCLEOTIDE SEQUENCE [LARGE SCALE GENOMIC DNA]</scope>
    <source>
        <strain evidence="9 10">NBRC10032</strain>
    </source>
</reference>
<evidence type="ECO:0000256" key="8">
    <source>
        <dbReference type="SAM" id="MobiDB-lite"/>
    </source>
</evidence>
<dbReference type="GO" id="GO:0008160">
    <property type="term" value="F:protein tyrosine phosphatase activator activity"/>
    <property type="evidence" value="ECO:0007669"/>
    <property type="project" value="TreeGrafter"/>
</dbReference>